<reference evidence="2 3" key="1">
    <citation type="submission" date="2024-06" db="EMBL/GenBank/DDBJ databases">
        <title>Genomic Encyclopedia of Type Strains, Phase IV (KMG-IV): sequencing the most valuable type-strain genomes for metagenomic binning, comparative biology and taxonomic classification.</title>
        <authorList>
            <person name="Goeker M."/>
        </authorList>
    </citation>
    <scope>NUCLEOTIDE SEQUENCE [LARGE SCALE GENOMIC DNA]</scope>
    <source>
        <strain evidence="2 3">DSM 17809</strain>
    </source>
</reference>
<evidence type="ECO:0000313" key="3">
    <source>
        <dbReference type="Proteomes" id="UP001549110"/>
    </source>
</evidence>
<dbReference type="Proteomes" id="UP001549110">
    <property type="component" value="Unassembled WGS sequence"/>
</dbReference>
<comment type="caution">
    <text evidence="2">The sequence shown here is derived from an EMBL/GenBank/DDBJ whole genome shotgun (WGS) entry which is preliminary data.</text>
</comment>
<feature type="transmembrane region" description="Helical" evidence="1">
    <location>
        <begin position="21"/>
        <end position="41"/>
    </location>
</feature>
<accession>A0ABV2EHE9</accession>
<evidence type="ECO:0000313" key="2">
    <source>
        <dbReference type="EMBL" id="MET3526456.1"/>
    </source>
</evidence>
<keyword evidence="1" id="KW-1133">Transmembrane helix</keyword>
<keyword evidence="1" id="KW-0812">Transmembrane</keyword>
<keyword evidence="3" id="KW-1185">Reference proteome</keyword>
<evidence type="ECO:0000256" key="1">
    <source>
        <dbReference type="SAM" id="Phobius"/>
    </source>
</evidence>
<organism evidence="2 3">
    <name type="scientific">Phenylobacterium koreense</name>
    <dbReference type="NCBI Taxonomy" id="266125"/>
    <lineage>
        <taxon>Bacteria</taxon>
        <taxon>Pseudomonadati</taxon>
        <taxon>Pseudomonadota</taxon>
        <taxon>Alphaproteobacteria</taxon>
        <taxon>Caulobacterales</taxon>
        <taxon>Caulobacteraceae</taxon>
        <taxon>Phenylobacterium</taxon>
    </lineage>
</organism>
<dbReference type="EMBL" id="JBEPLU010000001">
    <property type="protein sequence ID" value="MET3526456.1"/>
    <property type="molecule type" value="Genomic_DNA"/>
</dbReference>
<name>A0ABV2EHE9_9CAUL</name>
<protein>
    <submittedName>
        <fullName evidence="2">Uncharacterized protein</fullName>
    </submittedName>
</protein>
<sequence length="280" mass="28816">MSDQLSAPRDPGAYSRRRRGLGVGAVVLFGLACLAGGYALANFGPQLYPTKPRTGMAPALSVETFAPPAALPEAPATSAPAPVEAAPPAPDAAMAQRLEVLEADRARLNSAAASTLAAGVLMQAAQGSRPFAQEVKALAAVAPSLDLRALTVDAERGAPSRWALAASFPDYAARAASAARAPGEGAGIMARITYALSRVVALRRIGDVPGSSADAVLARAERQVEDGDIVAALATLEALPPSAQDALAPWRDRAERRAKIDREISRLRDQALGDLARSAG</sequence>
<dbReference type="RefSeq" id="WP_354297378.1">
    <property type="nucleotide sequence ID" value="NZ_JBEPLU010000001.1"/>
</dbReference>
<gene>
    <name evidence="2" type="ORF">ABID41_001551</name>
</gene>
<keyword evidence="1" id="KW-0472">Membrane</keyword>
<proteinExistence type="predicted"/>